<gene>
    <name evidence="2" type="ORF">R3I93_017863</name>
</gene>
<sequence>MTFLSKLFGCFSFLLPRHHLSRQCSDDNLCRIQEEPVQRPPEDTHMEEEMDYEDSLVELEILPDFSSAAELMVPVEEPESQTPHAGVKIFPRSCRVAKPLLIQVAPQHPLPDEEETWTSFSTEPLMAEKETPPDEVNKSPRSFTKVAETLMVQEAPWYLTPLSEEEISFSTVTEPLMVQMAPAEAEQERPPQRRGRRRKKKKRQTHHALSSTQLSSTIKLPGATPPATPKHAWMDVSPAQDTKAEEEMIKKEREVEDTPVMKVMSVEIVEVDLRQERRRKKERKTEYATPPPAKAKLAWTEMDGDGEKVTHKKKRKDEKRRPERQAKIEDRKTEQAADITPPPAKGKKTHVQEPESSSKTSQKSSRKQKGLLLIYQLAEKKLTAEREKKKIRKEEKLQRQLLYERYVNDPSMKHLLINKHNRFSKSYGCGFTLII</sequence>
<evidence type="ECO:0000313" key="2">
    <source>
        <dbReference type="EMBL" id="KAK7134571.1"/>
    </source>
</evidence>
<organism evidence="2 3">
    <name type="scientific">Phoxinus phoxinus</name>
    <name type="common">Eurasian minnow</name>
    <dbReference type="NCBI Taxonomy" id="58324"/>
    <lineage>
        <taxon>Eukaryota</taxon>
        <taxon>Metazoa</taxon>
        <taxon>Chordata</taxon>
        <taxon>Craniata</taxon>
        <taxon>Vertebrata</taxon>
        <taxon>Euteleostomi</taxon>
        <taxon>Actinopterygii</taxon>
        <taxon>Neopterygii</taxon>
        <taxon>Teleostei</taxon>
        <taxon>Ostariophysi</taxon>
        <taxon>Cypriniformes</taxon>
        <taxon>Leuciscidae</taxon>
        <taxon>Phoxininae</taxon>
        <taxon>Phoxinus</taxon>
    </lineage>
</organism>
<dbReference type="EMBL" id="JAYKXH010000019">
    <property type="protein sequence ID" value="KAK7134571.1"/>
    <property type="molecule type" value="Genomic_DNA"/>
</dbReference>
<keyword evidence="3" id="KW-1185">Reference proteome</keyword>
<accession>A0AAN9GXG7</accession>
<comment type="caution">
    <text evidence="2">The sequence shown here is derived from an EMBL/GenBank/DDBJ whole genome shotgun (WGS) entry which is preliminary data.</text>
</comment>
<name>A0AAN9GXG7_9TELE</name>
<evidence type="ECO:0000256" key="1">
    <source>
        <dbReference type="SAM" id="MobiDB-lite"/>
    </source>
</evidence>
<feature type="compositionally biased region" description="Basic residues" evidence="1">
    <location>
        <begin position="192"/>
        <end position="206"/>
    </location>
</feature>
<feature type="region of interest" description="Disordered" evidence="1">
    <location>
        <begin position="181"/>
        <end position="235"/>
    </location>
</feature>
<dbReference type="Proteomes" id="UP001364617">
    <property type="component" value="Unassembled WGS sequence"/>
</dbReference>
<proteinExistence type="predicted"/>
<feature type="compositionally biased region" description="Polar residues" evidence="1">
    <location>
        <begin position="207"/>
        <end position="218"/>
    </location>
</feature>
<protein>
    <submittedName>
        <fullName evidence="2">Uncharacterized protein</fullName>
    </submittedName>
</protein>
<feature type="compositionally biased region" description="Basic and acidic residues" evidence="1">
    <location>
        <begin position="319"/>
        <end position="335"/>
    </location>
</feature>
<dbReference type="AlphaFoldDB" id="A0AAN9GXG7"/>
<feature type="region of interest" description="Disordered" evidence="1">
    <location>
        <begin position="272"/>
        <end position="370"/>
    </location>
</feature>
<evidence type="ECO:0000313" key="3">
    <source>
        <dbReference type="Proteomes" id="UP001364617"/>
    </source>
</evidence>
<reference evidence="2 3" key="1">
    <citation type="submission" date="2024-02" db="EMBL/GenBank/DDBJ databases">
        <title>Chromosome-level genome assembly of the Eurasian Minnow (Phoxinus phoxinus).</title>
        <authorList>
            <person name="Oriowo T.O."/>
            <person name="Martin S."/>
            <person name="Stange M."/>
            <person name="Chrysostomakis Y."/>
            <person name="Brown T."/>
            <person name="Winkler S."/>
            <person name="Kukowka S."/>
            <person name="Myers E.W."/>
            <person name="Bohne A."/>
        </authorList>
    </citation>
    <scope>NUCLEOTIDE SEQUENCE [LARGE SCALE GENOMIC DNA]</scope>
    <source>
        <strain evidence="2">ZFMK-TIS-60720</strain>
        <tissue evidence="2">Whole Organism</tissue>
    </source>
</reference>